<reference evidence="2 3" key="1">
    <citation type="submission" date="2024-07" db="EMBL/GenBank/DDBJ databases">
        <title>Section-level genome sequencing and comparative genomics of Aspergillus sections Usti and Cavernicolus.</title>
        <authorList>
            <consortium name="Lawrence Berkeley National Laboratory"/>
            <person name="Nybo J.L."/>
            <person name="Vesth T.C."/>
            <person name="Theobald S."/>
            <person name="Frisvad J.C."/>
            <person name="Larsen T.O."/>
            <person name="Kjaerboelling I."/>
            <person name="Rothschild-Mancinelli K."/>
            <person name="Lyhne E.K."/>
            <person name="Kogle M.E."/>
            <person name="Barry K."/>
            <person name="Clum A."/>
            <person name="Na H."/>
            <person name="Ledsgaard L."/>
            <person name="Lin J."/>
            <person name="Lipzen A."/>
            <person name="Kuo A."/>
            <person name="Riley R."/>
            <person name="Mondo S."/>
            <person name="LaButti K."/>
            <person name="Haridas S."/>
            <person name="Pangalinan J."/>
            <person name="Salamov A.A."/>
            <person name="Simmons B.A."/>
            <person name="Magnuson J.K."/>
            <person name="Chen J."/>
            <person name="Drula E."/>
            <person name="Henrissat B."/>
            <person name="Wiebenga A."/>
            <person name="Lubbers R.J."/>
            <person name="Gomes A.C."/>
            <person name="Macurrencykelacurrency M.R."/>
            <person name="Stajich J."/>
            <person name="Grigoriev I.V."/>
            <person name="Mortensen U.H."/>
            <person name="De vries R.P."/>
            <person name="Baker S.E."/>
            <person name="Andersen M.R."/>
        </authorList>
    </citation>
    <scope>NUCLEOTIDE SEQUENCE [LARGE SCALE GENOMIC DNA]</scope>
    <source>
        <strain evidence="2 3">CBS 756.74</strain>
    </source>
</reference>
<accession>A0ABR4KBS9</accession>
<dbReference type="EMBL" id="JBFXLR010000022">
    <property type="protein sequence ID" value="KAL2849738.1"/>
    <property type="molecule type" value="Genomic_DNA"/>
</dbReference>
<sequence length="74" mass="8362">MGNGLGFIALPADYDEKVTTHHGPVVVEFYDESCAHAKAIPPWVTHLANKYFEVVEFYEVNVREESTRDDCCEA</sequence>
<name>A0ABR4KBS9_9EURO</name>
<gene>
    <name evidence="2" type="ORF">BJX68DRAFT_237585</name>
</gene>
<evidence type="ECO:0000259" key="1">
    <source>
        <dbReference type="Pfam" id="PF00085"/>
    </source>
</evidence>
<feature type="domain" description="Thioredoxin" evidence="1">
    <location>
        <begin position="12"/>
        <end position="67"/>
    </location>
</feature>
<dbReference type="RefSeq" id="XP_070898963.1">
    <property type="nucleotide sequence ID" value="XM_071040221.1"/>
</dbReference>
<keyword evidence="3" id="KW-1185">Reference proteome</keyword>
<proteinExistence type="predicted"/>
<protein>
    <recommendedName>
        <fullName evidence="1">Thioredoxin domain-containing protein</fullName>
    </recommendedName>
</protein>
<organism evidence="2 3">
    <name type="scientific">Aspergillus pseudodeflectus</name>
    <dbReference type="NCBI Taxonomy" id="176178"/>
    <lineage>
        <taxon>Eukaryota</taxon>
        <taxon>Fungi</taxon>
        <taxon>Dikarya</taxon>
        <taxon>Ascomycota</taxon>
        <taxon>Pezizomycotina</taxon>
        <taxon>Eurotiomycetes</taxon>
        <taxon>Eurotiomycetidae</taxon>
        <taxon>Eurotiales</taxon>
        <taxon>Aspergillaceae</taxon>
        <taxon>Aspergillus</taxon>
        <taxon>Aspergillus subgen. Nidulantes</taxon>
    </lineage>
</organism>
<dbReference type="InterPro" id="IPR013766">
    <property type="entry name" value="Thioredoxin_domain"/>
</dbReference>
<comment type="caution">
    <text evidence="2">The sequence shown here is derived from an EMBL/GenBank/DDBJ whole genome shotgun (WGS) entry which is preliminary data.</text>
</comment>
<dbReference type="Gene3D" id="3.40.30.10">
    <property type="entry name" value="Glutaredoxin"/>
    <property type="match status" value="1"/>
</dbReference>
<dbReference type="InterPro" id="IPR036249">
    <property type="entry name" value="Thioredoxin-like_sf"/>
</dbReference>
<dbReference type="Proteomes" id="UP001610444">
    <property type="component" value="Unassembled WGS sequence"/>
</dbReference>
<dbReference type="GeneID" id="98155385"/>
<dbReference type="SUPFAM" id="SSF52833">
    <property type="entry name" value="Thioredoxin-like"/>
    <property type="match status" value="1"/>
</dbReference>
<dbReference type="Pfam" id="PF00085">
    <property type="entry name" value="Thioredoxin"/>
    <property type="match status" value="1"/>
</dbReference>
<evidence type="ECO:0000313" key="3">
    <source>
        <dbReference type="Proteomes" id="UP001610444"/>
    </source>
</evidence>
<evidence type="ECO:0000313" key="2">
    <source>
        <dbReference type="EMBL" id="KAL2849738.1"/>
    </source>
</evidence>